<protein>
    <recommendedName>
        <fullName evidence="5">DNA-binding transcriptional regulator, FrmR family</fullName>
    </recommendedName>
</protein>
<dbReference type="GO" id="GO:0045892">
    <property type="term" value="P:negative regulation of DNA-templated transcription"/>
    <property type="evidence" value="ECO:0007669"/>
    <property type="project" value="UniProtKB-ARBA"/>
</dbReference>
<organism evidence="3 4">
    <name type="scientific">Micropruina glycogenica</name>
    <dbReference type="NCBI Taxonomy" id="75385"/>
    <lineage>
        <taxon>Bacteria</taxon>
        <taxon>Bacillati</taxon>
        <taxon>Actinomycetota</taxon>
        <taxon>Actinomycetes</taxon>
        <taxon>Propionibacteriales</taxon>
        <taxon>Nocardioidaceae</taxon>
        <taxon>Micropruina</taxon>
    </lineage>
</organism>
<sequence>MTTRAPAKTAAASGSASAGLDTVSLHLDPVELGSVLARLKRAQGQIGGVISMIEGGRDCADIVTQMAAVSKALDKVGFALIAAGLKQCLTEHPDGSGMDTAQLEKLFLSLA</sequence>
<dbReference type="GO" id="GO:0003677">
    <property type="term" value="F:DNA binding"/>
    <property type="evidence" value="ECO:0007669"/>
    <property type="project" value="InterPro"/>
</dbReference>
<dbReference type="InterPro" id="IPR038390">
    <property type="entry name" value="Metal_Tscrpt_repr_sf"/>
</dbReference>
<dbReference type="OrthoDB" id="9809524at2"/>
<dbReference type="KEGG" id="mgg:MPLG2_0448"/>
<keyword evidence="4" id="KW-1185">Reference proteome</keyword>
<dbReference type="Proteomes" id="UP000238164">
    <property type="component" value="Chromosome 1"/>
</dbReference>
<dbReference type="EMBL" id="LT985188">
    <property type="protein sequence ID" value="SPD85484.1"/>
    <property type="molecule type" value="Genomic_DNA"/>
</dbReference>
<proteinExistence type="inferred from homology"/>
<dbReference type="PANTHER" id="PTHR33677:SF5">
    <property type="entry name" value="TRANSCRIPTIONAL REPRESSOR FRMR"/>
    <property type="match status" value="1"/>
</dbReference>
<dbReference type="InterPro" id="IPR003735">
    <property type="entry name" value="Metal_Tscrpt_repr"/>
</dbReference>
<evidence type="ECO:0000256" key="1">
    <source>
        <dbReference type="ARBA" id="ARBA00005428"/>
    </source>
</evidence>
<reference evidence="3 4" key="1">
    <citation type="submission" date="2018-02" db="EMBL/GenBank/DDBJ databases">
        <authorList>
            <person name="Cohen D.B."/>
            <person name="Kent A.D."/>
        </authorList>
    </citation>
    <scope>NUCLEOTIDE SEQUENCE [LARGE SCALE GENOMIC DNA]</scope>
    <source>
        <strain evidence="3">1</strain>
    </source>
</reference>
<evidence type="ECO:0000313" key="4">
    <source>
        <dbReference type="Proteomes" id="UP000238164"/>
    </source>
</evidence>
<name>A0A2N9JDM7_9ACTN</name>
<dbReference type="GO" id="GO:0046872">
    <property type="term" value="F:metal ion binding"/>
    <property type="evidence" value="ECO:0007669"/>
    <property type="project" value="InterPro"/>
</dbReference>
<evidence type="ECO:0008006" key="5">
    <source>
        <dbReference type="Google" id="ProtNLM"/>
    </source>
</evidence>
<dbReference type="PANTHER" id="PTHR33677">
    <property type="entry name" value="TRANSCRIPTIONAL REPRESSOR FRMR-RELATED"/>
    <property type="match status" value="1"/>
</dbReference>
<dbReference type="Gene3D" id="1.20.58.1000">
    <property type="entry name" value="Metal-sensitive repressor, helix protomer"/>
    <property type="match status" value="1"/>
</dbReference>
<accession>A0A2N9JDM7</accession>
<keyword evidence="2" id="KW-0186">Copper</keyword>
<dbReference type="CDD" id="cd10148">
    <property type="entry name" value="CsoR-like_DUF156"/>
    <property type="match status" value="1"/>
</dbReference>
<comment type="similarity">
    <text evidence="1">Belongs to the CsoR family.</text>
</comment>
<dbReference type="AlphaFoldDB" id="A0A2N9JDM7"/>
<dbReference type="RefSeq" id="WP_105184706.1">
    <property type="nucleotide sequence ID" value="NZ_BAAAGO010000043.1"/>
</dbReference>
<gene>
    <name evidence="3" type="ORF">MPLG2_0448</name>
</gene>
<evidence type="ECO:0000256" key="2">
    <source>
        <dbReference type="ARBA" id="ARBA00023008"/>
    </source>
</evidence>
<dbReference type="Pfam" id="PF02583">
    <property type="entry name" value="Trns_repr_metal"/>
    <property type="match status" value="1"/>
</dbReference>
<evidence type="ECO:0000313" key="3">
    <source>
        <dbReference type="EMBL" id="SPD85484.1"/>
    </source>
</evidence>